<keyword evidence="4" id="KW-1185">Reference proteome</keyword>
<evidence type="ECO:0000313" key="4">
    <source>
        <dbReference type="Proteomes" id="UP000016584"/>
    </source>
</evidence>
<sequence>MKIKATLFLAALCAVSLNSYAQRGEWTGSNTVWSYDMTKKTAGQDSVGGDNLSLVSTGATEAFLPSPSSGSAIVTSTKGSPSFIHQSGSNASVKVRAANEDGSPAKFSLFGIKEATPVAAISFTITPNHQAKKSDWYIVLGKEALFFKDGKTTLPINKTGSSPNAAVFASFRLQSSEGFGEKAAEKYRFQTREQAELEDDITWANSNTNLFTRGKKHEVEIYANNTMGEQSYTLNGTTYKVPKRSYHLWIDGKKIGADFQANAVRRNQPLDSFLIMSRDAVSGSVGSKNASTIEVRDVKIKYAAR</sequence>
<dbReference type="EMBL" id="ATDL01000021">
    <property type="protein sequence ID" value="ERJ57858.1"/>
    <property type="molecule type" value="Genomic_DNA"/>
</dbReference>
<dbReference type="RefSeq" id="WP_021069449.1">
    <property type="nucleotide sequence ID" value="NZ_ATDL01000007.1"/>
</dbReference>
<reference evidence="3 4" key="1">
    <citation type="journal article" date="2013" name="Genome Announc.">
        <title>The Draft Genome Sequence of Sphingomonas paucimobilis Strain HER1398 (Proteobacteria), Host to the Giant PAU Phage, Indicates That It Is a Member of the Genus Sphingobacterium (Bacteroidetes).</title>
        <authorList>
            <person name="White R.A.III."/>
            <person name="Suttle C.A."/>
        </authorList>
    </citation>
    <scope>NUCLEOTIDE SEQUENCE [LARGE SCALE GENOMIC DNA]</scope>
    <source>
        <strain evidence="3 4">HER1398</strain>
    </source>
</reference>
<accession>U2J5T7</accession>
<evidence type="ECO:0008006" key="5">
    <source>
        <dbReference type="Google" id="ProtNLM"/>
    </source>
</evidence>
<comment type="caution">
    <text evidence="3">The sequence shown here is derived from an EMBL/GenBank/DDBJ whole genome shotgun (WGS) entry which is preliminary data.</text>
</comment>
<dbReference type="PATRIC" id="fig|1346330.5.peg.1271"/>
<dbReference type="OrthoDB" id="749310at2"/>
<proteinExistence type="predicted"/>
<evidence type="ECO:0000313" key="3">
    <source>
        <dbReference type="EMBL" id="ERJ60309.1"/>
    </source>
</evidence>
<dbReference type="AlphaFoldDB" id="U2J5T7"/>
<dbReference type="EMBL" id="ATDL01000007">
    <property type="protein sequence ID" value="ERJ60309.1"/>
    <property type="molecule type" value="Genomic_DNA"/>
</dbReference>
<dbReference type="STRING" id="1346330.M472_03670"/>
<evidence type="ECO:0000313" key="2">
    <source>
        <dbReference type="EMBL" id="ERJ57858.1"/>
    </source>
</evidence>
<feature type="signal peptide" evidence="1">
    <location>
        <begin position="1"/>
        <end position="21"/>
    </location>
</feature>
<dbReference type="Proteomes" id="UP000016584">
    <property type="component" value="Unassembled WGS sequence"/>
</dbReference>
<feature type="chain" id="PRO_5007729486" description="GH16 domain-containing protein" evidence="1">
    <location>
        <begin position="22"/>
        <end position="305"/>
    </location>
</feature>
<evidence type="ECO:0000256" key="1">
    <source>
        <dbReference type="SAM" id="SignalP"/>
    </source>
</evidence>
<protein>
    <recommendedName>
        <fullName evidence="5">GH16 domain-containing protein</fullName>
    </recommendedName>
</protein>
<keyword evidence="1" id="KW-0732">Signal</keyword>
<gene>
    <name evidence="2" type="ORF">M472_03670</name>
    <name evidence="3" type="ORF">M472_16240</name>
</gene>
<name>U2J5T7_9SPHI</name>
<organism evidence="3 4">
    <name type="scientific">Sphingobacterium paucimobilis HER1398</name>
    <dbReference type="NCBI Taxonomy" id="1346330"/>
    <lineage>
        <taxon>Bacteria</taxon>
        <taxon>Pseudomonadati</taxon>
        <taxon>Bacteroidota</taxon>
        <taxon>Sphingobacteriia</taxon>
        <taxon>Sphingobacteriales</taxon>
        <taxon>Sphingobacteriaceae</taxon>
        <taxon>Sphingobacterium</taxon>
    </lineage>
</organism>